<feature type="region of interest" description="Disordered" evidence="2">
    <location>
        <begin position="9"/>
        <end position="32"/>
    </location>
</feature>
<feature type="coiled-coil region" evidence="1">
    <location>
        <begin position="47"/>
        <end position="74"/>
    </location>
</feature>
<dbReference type="AlphaFoldDB" id="A0A1Q9D158"/>
<evidence type="ECO:0000256" key="2">
    <source>
        <dbReference type="SAM" id="MobiDB-lite"/>
    </source>
</evidence>
<accession>A0A1Q9D158</accession>
<dbReference type="Proteomes" id="UP000186817">
    <property type="component" value="Unassembled WGS sequence"/>
</dbReference>
<evidence type="ECO:0000313" key="3">
    <source>
        <dbReference type="EMBL" id="OLP88883.1"/>
    </source>
</evidence>
<keyword evidence="4" id="KW-1185">Reference proteome</keyword>
<keyword evidence="1" id="KW-0175">Coiled coil</keyword>
<protein>
    <submittedName>
        <fullName evidence="3">Uncharacterized protein</fullName>
    </submittedName>
</protein>
<name>A0A1Q9D158_SYMMI</name>
<organism evidence="3 4">
    <name type="scientific">Symbiodinium microadriaticum</name>
    <name type="common">Dinoflagellate</name>
    <name type="synonym">Zooxanthella microadriatica</name>
    <dbReference type="NCBI Taxonomy" id="2951"/>
    <lineage>
        <taxon>Eukaryota</taxon>
        <taxon>Sar</taxon>
        <taxon>Alveolata</taxon>
        <taxon>Dinophyceae</taxon>
        <taxon>Suessiales</taxon>
        <taxon>Symbiodiniaceae</taxon>
        <taxon>Symbiodinium</taxon>
    </lineage>
</organism>
<evidence type="ECO:0000313" key="4">
    <source>
        <dbReference type="Proteomes" id="UP000186817"/>
    </source>
</evidence>
<proteinExistence type="predicted"/>
<gene>
    <name evidence="3" type="ORF">AK812_SmicGene29707</name>
</gene>
<reference evidence="3 4" key="1">
    <citation type="submission" date="2016-02" db="EMBL/GenBank/DDBJ databases">
        <title>Genome analysis of coral dinoflagellate symbionts highlights evolutionary adaptations to a symbiotic lifestyle.</title>
        <authorList>
            <person name="Aranda M."/>
            <person name="Li Y."/>
            <person name="Liew Y.J."/>
            <person name="Baumgarten S."/>
            <person name="Simakov O."/>
            <person name="Wilson M."/>
            <person name="Piel J."/>
            <person name="Ashoor H."/>
            <person name="Bougouffa S."/>
            <person name="Bajic V.B."/>
            <person name="Ryu T."/>
            <person name="Ravasi T."/>
            <person name="Bayer T."/>
            <person name="Micklem G."/>
            <person name="Kim H."/>
            <person name="Bhak J."/>
            <person name="Lajeunesse T.C."/>
            <person name="Voolstra C.R."/>
        </authorList>
    </citation>
    <scope>NUCLEOTIDE SEQUENCE [LARGE SCALE GENOMIC DNA]</scope>
    <source>
        <strain evidence="3 4">CCMP2467</strain>
    </source>
</reference>
<sequence>MDVALLHYGAAADVKDDPREEDGDKPTGDKVQGVQKEVDGFNHEHWKQELKRVKDAMELDMGELQETLKKFAQRSGV</sequence>
<evidence type="ECO:0000256" key="1">
    <source>
        <dbReference type="SAM" id="Coils"/>
    </source>
</evidence>
<feature type="compositionally biased region" description="Basic and acidic residues" evidence="2">
    <location>
        <begin position="13"/>
        <end position="28"/>
    </location>
</feature>
<comment type="caution">
    <text evidence="3">The sequence shown here is derived from an EMBL/GenBank/DDBJ whole genome shotgun (WGS) entry which is preliminary data.</text>
</comment>
<dbReference type="EMBL" id="LSRX01000789">
    <property type="protein sequence ID" value="OLP88883.1"/>
    <property type="molecule type" value="Genomic_DNA"/>
</dbReference>